<evidence type="ECO:0000256" key="5">
    <source>
        <dbReference type="ARBA" id="ARBA00023136"/>
    </source>
</evidence>
<reference evidence="7 8" key="1">
    <citation type="journal article" date="2018" name="Gigascience">
        <title>Genomes of trombidid mites reveal novel predicted allergens and laterally-transferred genes associated with secondary metabolism.</title>
        <authorList>
            <person name="Dong X."/>
            <person name="Chaisiri K."/>
            <person name="Xia D."/>
            <person name="Armstrong S.D."/>
            <person name="Fang Y."/>
            <person name="Donnelly M.J."/>
            <person name="Kadowaki T."/>
            <person name="McGarry J.W."/>
            <person name="Darby A.C."/>
            <person name="Makepeace B.L."/>
        </authorList>
    </citation>
    <scope>NUCLEOTIDE SEQUENCE [LARGE SCALE GENOMIC DNA]</scope>
    <source>
        <strain evidence="7">UoL-UT</strain>
    </source>
</reference>
<dbReference type="PANTHER" id="PTHR19282">
    <property type="entry name" value="TETRASPANIN"/>
    <property type="match status" value="1"/>
</dbReference>
<evidence type="ECO:0000256" key="2">
    <source>
        <dbReference type="ARBA" id="ARBA00006840"/>
    </source>
</evidence>
<dbReference type="SUPFAM" id="SSF48652">
    <property type="entry name" value="Tetraspanin"/>
    <property type="match status" value="1"/>
</dbReference>
<dbReference type="PRINTS" id="PR00259">
    <property type="entry name" value="TMFOUR"/>
</dbReference>
<dbReference type="EMBL" id="NCKV01015115">
    <property type="protein sequence ID" value="RWS20854.1"/>
    <property type="molecule type" value="Genomic_DNA"/>
</dbReference>
<evidence type="ECO:0000256" key="4">
    <source>
        <dbReference type="ARBA" id="ARBA00022989"/>
    </source>
</evidence>
<proteinExistence type="inferred from homology"/>
<dbReference type="VEuPathDB" id="VectorBase:LDEU011186"/>
<feature type="transmembrane region" description="Helical" evidence="6">
    <location>
        <begin position="89"/>
        <end position="112"/>
    </location>
</feature>
<accession>A0A443S025</accession>
<dbReference type="InterPro" id="IPR008952">
    <property type="entry name" value="Tetraspanin_EC2_sf"/>
</dbReference>
<dbReference type="InterPro" id="IPR000301">
    <property type="entry name" value="Tetraspanin_animals"/>
</dbReference>
<keyword evidence="5 6" id="KW-0472">Membrane</keyword>
<dbReference type="InterPro" id="IPR018499">
    <property type="entry name" value="Tetraspanin/Peripherin"/>
</dbReference>
<dbReference type="Gene3D" id="1.10.1450.10">
    <property type="entry name" value="Tetraspanin"/>
    <property type="match status" value="1"/>
</dbReference>
<gene>
    <name evidence="7" type="ORF">B4U80_11993</name>
</gene>
<keyword evidence="4 6" id="KW-1133">Transmembrane helix</keyword>
<comment type="subcellular location">
    <subcellularLocation>
        <location evidence="1 6">Membrane</location>
        <topology evidence="1 6">Multi-pass membrane protein</topology>
    </subcellularLocation>
</comment>
<comment type="caution">
    <text evidence="7">The sequence shown here is derived from an EMBL/GenBank/DDBJ whole genome shotgun (WGS) entry which is preliminary data.</text>
</comment>
<organism evidence="7 8">
    <name type="scientific">Leptotrombidium deliense</name>
    <dbReference type="NCBI Taxonomy" id="299467"/>
    <lineage>
        <taxon>Eukaryota</taxon>
        <taxon>Metazoa</taxon>
        <taxon>Ecdysozoa</taxon>
        <taxon>Arthropoda</taxon>
        <taxon>Chelicerata</taxon>
        <taxon>Arachnida</taxon>
        <taxon>Acari</taxon>
        <taxon>Acariformes</taxon>
        <taxon>Trombidiformes</taxon>
        <taxon>Prostigmata</taxon>
        <taxon>Anystina</taxon>
        <taxon>Parasitengona</taxon>
        <taxon>Trombiculoidea</taxon>
        <taxon>Trombiculidae</taxon>
        <taxon>Leptotrombidium</taxon>
    </lineage>
</organism>
<feature type="transmembrane region" description="Helical" evidence="6">
    <location>
        <begin position="58"/>
        <end position="82"/>
    </location>
</feature>
<dbReference type="Proteomes" id="UP000288716">
    <property type="component" value="Unassembled WGS sequence"/>
</dbReference>
<evidence type="ECO:0000313" key="8">
    <source>
        <dbReference type="Proteomes" id="UP000288716"/>
    </source>
</evidence>
<keyword evidence="3 6" id="KW-0812">Transmembrane</keyword>
<name>A0A443S025_9ACAR</name>
<evidence type="ECO:0000256" key="3">
    <source>
        <dbReference type="ARBA" id="ARBA00022692"/>
    </source>
</evidence>
<protein>
    <recommendedName>
        <fullName evidence="6">Tetraspanin</fullName>
    </recommendedName>
</protein>
<dbReference type="GO" id="GO:0005886">
    <property type="term" value="C:plasma membrane"/>
    <property type="evidence" value="ECO:0007669"/>
    <property type="project" value="TreeGrafter"/>
</dbReference>
<evidence type="ECO:0000313" key="7">
    <source>
        <dbReference type="EMBL" id="RWS20854.1"/>
    </source>
</evidence>
<dbReference type="AlphaFoldDB" id="A0A443S025"/>
<dbReference type="PIRSF" id="PIRSF002419">
    <property type="entry name" value="Tetraspanin"/>
    <property type="match status" value="1"/>
</dbReference>
<evidence type="ECO:0000256" key="6">
    <source>
        <dbReference type="RuleBase" id="RU361218"/>
    </source>
</evidence>
<dbReference type="OrthoDB" id="10033535at2759"/>
<feature type="transmembrane region" description="Helical" evidence="6">
    <location>
        <begin position="12"/>
        <end position="33"/>
    </location>
</feature>
<dbReference type="InterPro" id="IPR018503">
    <property type="entry name" value="Tetraspanin_CS"/>
</dbReference>
<dbReference type="PROSITE" id="PS00421">
    <property type="entry name" value="TM4_1"/>
    <property type="match status" value="1"/>
</dbReference>
<keyword evidence="8" id="KW-1185">Reference proteome</keyword>
<dbReference type="STRING" id="299467.A0A443S025"/>
<dbReference type="Pfam" id="PF00335">
    <property type="entry name" value="Tetraspanin"/>
    <property type="match status" value="1"/>
</dbReference>
<comment type="similarity">
    <text evidence="2 6">Belongs to the tetraspanin (TM4SF) family.</text>
</comment>
<dbReference type="PANTHER" id="PTHR19282:SF516">
    <property type="entry name" value="TETRASPANIN"/>
    <property type="match status" value="1"/>
</dbReference>
<sequence>MGCGVTCLKLIVVLFNIFVAIAGGLLLGCGVFFKIKVSEEINFEKAHDVDAVKKTIDYIAIGVVALGALLLVTAIVGIFGAIFRNICALIIYSIILSLITIFIGAIGFFSLLSESTAFSVPKNLKKDINKNAWTSAADTTKGIGLLQKDGKCCGIVNYKDWDEHRPPGNPVDSYPLSCCTSTVTSNTCTKNSAGFNEKGCLKFAKDILNYAKYFGVGCFIISVILLLISIFSCILICSKKNDNERDNGMVLVKSPRTPEGYPFEEE</sequence>
<evidence type="ECO:0000256" key="1">
    <source>
        <dbReference type="ARBA" id="ARBA00004141"/>
    </source>
</evidence>
<feature type="transmembrane region" description="Helical" evidence="6">
    <location>
        <begin position="213"/>
        <end position="237"/>
    </location>
</feature>